<dbReference type="InterPro" id="IPR001611">
    <property type="entry name" value="Leu-rich_rpt"/>
</dbReference>
<dbReference type="AlphaFoldDB" id="A0A218XZR4"/>
<dbReference type="Pfam" id="PF13855">
    <property type="entry name" value="LRR_8"/>
    <property type="match status" value="1"/>
</dbReference>
<reference evidence="8" key="4">
    <citation type="submission" date="2025-04" db="UniProtKB">
        <authorList>
            <consortium name="RefSeq"/>
        </authorList>
    </citation>
    <scope>IDENTIFICATION</scope>
    <source>
        <tissue evidence="8">Leaf</tissue>
    </source>
</reference>
<dbReference type="Pfam" id="PF23559">
    <property type="entry name" value="WHD_DRP"/>
    <property type="match status" value="1"/>
</dbReference>
<name>A0A218XZR4_PUNGR</name>
<evidence type="ECO:0000313" key="8">
    <source>
        <dbReference type="RefSeq" id="XP_031375247.1"/>
    </source>
</evidence>
<dbReference type="SUPFAM" id="SSF52047">
    <property type="entry name" value="RNI-like"/>
    <property type="match status" value="1"/>
</dbReference>
<organism evidence="5 6">
    <name type="scientific">Punica granatum</name>
    <name type="common">Pomegranate</name>
    <dbReference type="NCBI Taxonomy" id="22663"/>
    <lineage>
        <taxon>Eukaryota</taxon>
        <taxon>Viridiplantae</taxon>
        <taxon>Streptophyta</taxon>
        <taxon>Embryophyta</taxon>
        <taxon>Tracheophyta</taxon>
        <taxon>Spermatophyta</taxon>
        <taxon>Magnoliopsida</taxon>
        <taxon>eudicotyledons</taxon>
        <taxon>Gunneridae</taxon>
        <taxon>Pentapetalae</taxon>
        <taxon>rosids</taxon>
        <taxon>malvids</taxon>
        <taxon>Myrtales</taxon>
        <taxon>Lythraceae</taxon>
        <taxon>Punica</taxon>
    </lineage>
</organism>
<dbReference type="PANTHER" id="PTHR47186:SF13">
    <property type="entry name" value="DISEASE RESISTANCE PROTEIN RGA3"/>
    <property type="match status" value="1"/>
</dbReference>
<dbReference type="Gene3D" id="1.10.10.10">
    <property type="entry name" value="Winged helix-like DNA-binding domain superfamily/Winged helix DNA-binding domain"/>
    <property type="match status" value="1"/>
</dbReference>
<dbReference type="InterPro" id="IPR032675">
    <property type="entry name" value="LRR_dom_sf"/>
</dbReference>
<dbReference type="Gene3D" id="3.80.10.10">
    <property type="entry name" value="Ribonuclease Inhibitor"/>
    <property type="match status" value="3"/>
</dbReference>
<dbReference type="GO" id="GO:0006952">
    <property type="term" value="P:defense response"/>
    <property type="evidence" value="ECO:0007669"/>
    <property type="project" value="UniProtKB-KW"/>
</dbReference>
<evidence type="ECO:0000313" key="6">
    <source>
        <dbReference type="Proteomes" id="UP000197138"/>
    </source>
</evidence>
<gene>
    <name evidence="8" type="primary">LOC116189635</name>
    <name evidence="5" type="ORF">CDL15_Pgr026944</name>
</gene>
<dbReference type="RefSeq" id="XP_031375247.1">
    <property type="nucleotide sequence ID" value="XM_031519387.1"/>
</dbReference>
<proteinExistence type="predicted"/>
<reference evidence="7" key="3">
    <citation type="journal article" date="2020" name="Plant Biotechnol. J.">
        <title>The pomegranate (Punica granatum L.) draft genome dissects genetic divergence between soft- and hard-seeded cultivars.</title>
        <authorList>
            <person name="Luo X."/>
            <person name="Li H."/>
            <person name="Wu Z."/>
            <person name="Yao W."/>
            <person name="Zhao P."/>
            <person name="Cao D."/>
            <person name="Yu H."/>
            <person name="Li K."/>
            <person name="Poudel K."/>
            <person name="Zhao D."/>
            <person name="Zhang F."/>
            <person name="Xia X."/>
            <person name="Chen L."/>
            <person name="Wang Q."/>
            <person name="Jing D."/>
            <person name="Cao S."/>
        </authorList>
    </citation>
    <scope>NUCLEOTIDE SEQUENCE [LARGE SCALE GENOMIC DNA]</scope>
</reference>
<dbReference type="InterPro" id="IPR058922">
    <property type="entry name" value="WHD_DRP"/>
</dbReference>
<dbReference type="FunFam" id="1.10.10.10:FF:000322">
    <property type="entry name" value="Probable disease resistance protein At1g63360"/>
    <property type="match status" value="1"/>
</dbReference>
<accession>A0A218XZR4</accession>
<keyword evidence="2" id="KW-0611">Plant defense</keyword>
<evidence type="ECO:0000259" key="3">
    <source>
        <dbReference type="Pfam" id="PF23559"/>
    </source>
</evidence>
<reference evidence="5" key="2">
    <citation type="submission" date="2017-06" db="EMBL/GenBank/DDBJ databases">
        <title>The pomegranate genome and the genomics of punicalagin biosynthesis.</title>
        <authorList>
            <person name="Xu C."/>
        </authorList>
    </citation>
    <scope>NUCLEOTIDE SEQUENCE [LARGE SCALE GENOMIC DNA]</scope>
    <source>
        <tissue evidence="5">Fresh leaf</tissue>
    </source>
</reference>
<evidence type="ECO:0000313" key="7">
    <source>
        <dbReference type="Proteomes" id="UP000515151"/>
    </source>
</evidence>
<dbReference type="SUPFAM" id="SSF52058">
    <property type="entry name" value="L domain-like"/>
    <property type="match status" value="1"/>
</dbReference>
<dbReference type="Proteomes" id="UP000515151">
    <property type="component" value="Chromosome 8"/>
</dbReference>
<dbReference type="InterPro" id="IPR056789">
    <property type="entry name" value="LRR_R13L1-DRL21"/>
</dbReference>
<dbReference type="GeneID" id="116189635"/>
<reference evidence="6" key="1">
    <citation type="journal article" date="2017" name="Plant J.">
        <title>The pomegranate (Punica granatum L.) genome and the genomics of punicalagin biosynthesis.</title>
        <authorList>
            <person name="Qin G."/>
            <person name="Xu C."/>
            <person name="Ming R."/>
            <person name="Tang H."/>
            <person name="Guyot R."/>
            <person name="Kramer E.M."/>
            <person name="Hu Y."/>
            <person name="Yi X."/>
            <person name="Qi Y."/>
            <person name="Xu X."/>
            <person name="Gao Z."/>
            <person name="Pan H."/>
            <person name="Jian J."/>
            <person name="Tian Y."/>
            <person name="Yue Z."/>
            <person name="Xu Y."/>
        </authorList>
    </citation>
    <scope>NUCLEOTIDE SEQUENCE [LARGE SCALE GENOMIC DNA]</scope>
    <source>
        <strain evidence="6">cv. Dabenzi</strain>
    </source>
</reference>
<dbReference type="EMBL" id="MTKT01000605">
    <property type="protein sequence ID" value="OWM90031.1"/>
    <property type="molecule type" value="Genomic_DNA"/>
</dbReference>
<evidence type="ECO:0000256" key="1">
    <source>
        <dbReference type="ARBA" id="ARBA00022737"/>
    </source>
</evidence>
<dbReference type="Proteomes" id="UP000197138">
    <property type="component" value="Unassembled WGS sequence"/>
</dbReference>
<dbReference type="Pfam" id="PF25019">
    <property type="entry name" value="LRR_R13L1-DRL21"/>
    <property type="match status" value="1"/>
</dbReference>
<evidence type="ECO:0000259" key="4">
    <source>
        <dbReference type="Pfam" id="PF25019"/>
    </source>
</evidence>
<keyword evidence="7" id="KW-1185">Reference proteome</keyword>
<feature type="domain" description="Disease resistance protein winged helix" evidence="3">
    <location>
        <begin position="176"/>
        <end position="247"/>
    </location>
</feature>
<dbReference type="PANTHER" id="PTHR47186">
    <property type="entry name" value="LEUCINE-RICH REPEAT-CONTAINING PROTEIN 57"/>
    <property type="match status" value="1"/>
</dbReference>
<feature type="domain" description="R13L1/DRL21-like LRR repeat region" evidence="4">
    <location>
        <begin position="444"/>
        <end position="575"/>
    </location>
</feature>
<protein>
    <submittedName>
        <fullName evidence="8">Disease resistance protein RGA1 isoform X1</fullName>
    </submittedName>
</protein>
<evidence type="ECO:0000256" key="2">
    <source>
        <dbReference type="ARBA" id="ARBA00022821"/>
    </source>
</evidence>
<keyword evidence="1" id="KW-0677">Repeat</keyword>
<dbReference type="InterPro" id="IPR036388">
    <property type="entry name" value="WH-like_DNA-bd_sf"/>
</dbReference>
<sequence>MPLFPLTENVLSVLDSPEGEAIGSAFGIGVELTGMLTALSDVQEKLQQMKGALGGADFFLFGTPLIHWDRLKEAVFDAEFLLDELSTQLALFRSMGRHTLSGRIGLFFSRRNPFRLRSRIKQINEGLGDFAREPLDFNEGAWKQRSNYLVAALQGPERGFFDLPLRLKHCFAYCLLFPENYVIDRSTLTQLWMAQGLVPSADANNDSGGEDVGSAYVVNLCRRSLLSEVQEDEFGNIASFKVHNLVYKYLRAIVWPEYSTLFFCQECFHLSASEVRFDQQGRIIASAIFDVPRLRTFLIPYQPKLVNLIYDHGWKYEWFIQTSPCLRALDLHRTHITNVPWSVDKLKHLRYLDLSGNACIETLPRFITTLWNLQTLKLSFCERLKELPDDMEKLVNLRHLEIDGCWGLTHMPSGIRNLRSLRVLSMFVVSERSVDPASSNNAGLSELEGLHQLRGRLELRGLEKVKDASVEVKAANIKSKKYLDTLTLVWEVREAVGDDDAAARTYRDDKMTLQTLEPNLNLKGLCINGYGGAKFPTWLSSLIHLVKITLSNCYQCRYLPPLDQLFVLKHLMLEKLSALEFIIGNDPSSSFRRPRVATYFPSLEQLCLRELPNLKGWFEEDMITDWEDGMYQQEHLPTSFSVLSAVTIDDCPELSMSLLPRVRSLRVNKAGKNQLQCFLQPSLPWLAQSGSSSSMSNIMRADLKSLCLSYMRDLDHLPETYFSKLSSLEDVEIQHCPNLVGLPPLKSLKRLTILGCQRLTSLSGWINHLTALENLKLHRCPELDLSLYRCHSKIEDIVLRWWPEFEMSLSSDTGEQKLDSSSASDDSDGSGLWGKLQRLTSLEIVDIPKLAFLPGGLRLVTSLQKLELTACSALEELPEWISEFQFLRRLNLSFCPNLKSLPKGLARLKDLSGLNIIGCPHLKRRYKKETGTDWKDIAHVGDVEGC</sequence>
<dbReference type="OrthoDB" id="1935327at2759"/>
<evidence type="ECO:0000313" key="5">
    <source>
        <dbReference type="EMBL" id="OWM90031.1"/>
    </source>
</evidence>